<feature type="domain" description="ATP-grasp" evidence="2">
    <location>
        <begin position="117"/>
        <end position="300"/>
    </location>
</feature>
<dbReference type="GO" id="GO:0018169">
    <property type="term" value="F:ribosomal S6-glutamic acid ligase activity"/>
    <property type="evidence" value="ECO:0007669"/>
    <property type="project" value="TreeGrafter"/>
</dbReference>
<name>A0A2M6P0J5_9BACT</name>
<reference evidence="4" key="1">
    <citation type="submission" date="2017-09" db="EMBL/GenBank/DDBJ databases">
        <title>Depth-based differentiation of microbial function through sediment-hosted aquifers and enrichment of novel symbionts in the deep terrestrial subsurface.</title>
        <authorList>
            <person name="Probst A.J."/>
            <person name="Ladd B."/>
            <person name="Jarett J.K."/>
            <person name="Geller-Mcgrath D.E."/>
            <person name="Sieber C.M.K."/>
            <person name="Emerson J.B."/>
            <person name="Anantharaman K."/>
            <person name="Thomas B.C."/>
            <person name="Malmstrom R."/>
            <person name="Stieglmeier M."/>
            <person name="Klingl A."/>
            <person name="Woyke T."/>
            <person name="Ryan C.M."/>
            <person name="Banfield J.F."/>
        </authorList>
    </citation>
    <scope>NUCLEOTIDE SEQUENCE [LARGE SCALE GENOMIC DNA]</scope>
</reference>
<accession>A0A2M6P0J5</accession>
<dbReference type="GO" id="GO:0005737">
    <property type="term" value="C:cytoplasm"/>
    <property type="evidence" value="ECO:0007669"/>
    <property type="project" value="TreeGrafter"/>
</dbReference>
<evidence type="ECO:0000256" key="1">
    <source>
        <dbReference type="PROSITE-ProRule" id="PRU00409"/>
    </source>
</evidence>
<gene>
    <name evidence="3" type="ORF">COU30_03660</name>
</gene>
<dbReference type="GO" id="GO:0046872">
    <property type="term" value="F:metal ion binding"/>
    <property type="evidence" value="ECO:0007669"/>
    <property type="project" value="InterPro"/>
</dbReference>
<dbReference type="GO" id="GO:0005524">
    <property type="term" value="F:ATP binding"/>
    <property type="evidence" value="ECO:0007669"/>
    <property type="project" value="UniProtKB-UniRule"/>
</dbReference>
<keyword evidence="1" id="KW-0547">Nucleotide-binding</keyword>
<dbReference type="AlphaFoldDB" id="A0A2M6P0J5"/>
<sequence length="304" mass="35001">MANRPHALKRTSYNIINPMKKNRLTFYTKYTQGLRIDSLKEAAQTLGIDFHVANYDSIEEVQKNLQEFGEVVMNTTRPLNKIDRTIVTELLQKNGNRIINNHHYTHPLYGNKYFQQSYLKTYNVCPTIPSAYCQKEEELDNVLIQKNITFPCIAKKTVGSEGKHVYIVQSKEELLALPYDISELVMQPFIQNDGDYRVYIVNGKSLGVMKRIGKEGDFRNNISQGGEGIHITDPTEKNAVEDIALKVAKAMQYEIVGVDIIHDKQDNIYRFLETNSQAYWGAYHEIINVDVAMHIMKYAKQLMN</sequence>
<dbReference type="Pfam" id="PF08443">
    <property type="entry name" value="RimK"/>
    <property type="match status" value="1"/>
</dbReference>
<dbReference type="EMBL" id="PFBW01000160">
    <property type="protein sequence ID" value="PIR77221.1"/>
    <property type="molecule type" value="Genomic_DNA"/>
</dbReference>
<protein>
    <recommendedName>
        <fullName evidence="2">ATP-grasp domain-containing protein</fullName>
    </recommendedName>
</protein>
<evidence type="ECO:0000259" key="2">
    <source>
        <dbReference type="PROSITE" id="PS50975"/>
    </source>
</evidence>
<organism evidence="3 4">
    <name type="scientific">Candidatus Magasanikbacteria bacterium CG10_big_fil_rev_8_21_14_0_10_38_6</name>
    <dbReference type="NCBI Taxonomy" id="1974647"/>
    <lineage>
        <taxon>Bacteria</taxon>
        <taxon>Candidatus Magasanikiibacteriota</taxon>
    </lineage>
</organism>
<comment type="caution">
    <text evidence="3">The sequence shown here is derived from an EMBL/GenBank/DDBJ whole genome shotgun (WGS) entry which is preliminary data.</text>
</comment>
<dbReference type="PANTHER" id="PTHR21621:SF0">
    <property type="entry name" value="BETA-CITRYLGLUTAMATE SYNTHASE B-RELATED"/>
    <property type="match status" value="1"/>
</dbReference>
<evidence type="ECO:0000313" key="3">
    <source>
        <dbReference type="EMBL" id="PIR77221.1"/>
    </source>
</evidence>
<dbReference type="InterPro" id="IPR013651">
    <property type="entry name" value="ATP-grasp_RimK-type"/>
</dbReference>
<dbReference type="PANTHER" id="PTHR21621">
    <property type="entry name" value="RIBOSOMAL PROTEIN S6 MODIFICATION PROTEIN"/>
    <property type="match status" value="1"/>
</dbReference>
<dbReference type="PROSITE" id="PS50975">
    <property type="entry name" value="ATP_GRASP"/>
    <property type="match status" value="1"/>
</dbReference>
<dbReference type="GO" id="GO:0009432">
    <property type="term" value="P:SOS response"/>
    <property type="evidence" value="ECO:0007669"/>
    <property type="project" value="TreeGrafter"/>
</dbReference>
<keyword evidence="1" id="KW-0067">ATP-binding</keyword>
<dbReference type="SUPFAM" id="SSF56059">
    <property type="entry name" value="Glutathione synthetase ATP-binding domain-like"/>
    <property type="match status" value="1"/>
</dbReference>
<dbReference type="Gene3D" id="3.30.470.20">
    <property type="entry name" value="ATP-grasp fold, B domain"/>
    <property type="match status" value="1"/>
</dbReference>
<dbReference type="Proteomes" id="UP000228528">
    <property type="component" value="Unassembled WGS sequence"/>
</dbReference>
<evidence type="ECO:0000313" key="4">
    <source>
        <dbReference type="Proteomes" id="UP000228528"/>
    </source>
</evidence>
<dbReference type="InterPro" id="IPR011761">
    <property type="entry name" value="ATP-grasp"/>
</dbReference>
<proteinExistence type="predicted"/>